<evidence type="ECO:0000259" key="1">
    <source>
        <dbReference type="Pfam" id="PF10433"/>
    </source>
</evidence>
<dbReference type="InterPro" id="IPR018846">
    <property type="entry name" value="Beta-prop_RSE1/DDB1/CPSF1_1st"/>
</dbReference>
<evidence type="ECO:0000313" key="2">
    <source>
        <dbReference type="EMBL" id="JAC76454.1"/>
    </source>
</evidence>
<dbReference type="PANTHER" id="PTHR10644">
    <property type="entry name" value="DNA REPAIR/RNA PROCESSING CPSF FAMILY"/>
    <property type="match status" value="1"/>
</dbReference>
<dbReference type="AlphaFoldDB" id="A0A061S0A4"/>
<name>A0A061S0A4_9CHLO</name>
<reference evidence="2" key="1">
    <citation type="submission" date="2014-05" db="EMBL/GenBank/DDBJ databases">
        <title>The transcriptome of the halophilic microalga Tetraselmis sp. GSL018 isolated from the Great Salt Lake, Utah.</title>
        <authorList>
            <person name="Jinkerson R.E."/>
            <person name="D'Adamo S."/>
            <person name="Posewitz M.C."/>
        </authorList>
    </citation>
    <scope>NUCLEOTIDE SEQUENCE</scope>
    <source>
        <strain evidence="2">GSL018</strain>
    </source>
</reference>
<sequence length="171" mass="18631">MSKAIFQQVLKPTGVSHCTSAFFEHAAAPSGEDSIPNLVVAKFTQIQVYAIRVPGVRDAEVDIDLSRLELVGEWSLSGTVESLAVLRSQQKGRQRDSILITFREAKASLVEFDEATNSLRTISLHCWEDDALSQGRQSFPKPPTAVTDPQGRCAAVSLFKHHLALMPAEGG</sequence>
<proteinExistence type="predicted"/>
<gene>
    <name evidence="2" type="ORF">TSPGSL018_20117</name>
</gene>
<feature type="domain" description="RSE1/DDB1/CPSF1 first beta-propeller" evidence="1">
    <location>
        <begin position="37"/>
        <end position="167"/>
    </location>
</feature>
<dbReference type="InterPro" id="IPR015943">
    <property type="entry name" value="WD40/YVTN_repeat-like_dom_sf"/>
</dbReference>
<dbReference type="Gene3D" id="2.130.10.10">
    <property type="entry name" value="YVTN repeat-like/Quinoprotein amine dehydrogenase"/>
    <property type="match status" value="1"/>
</dbReference>
<accession>A0A061S0A4</accession>
<dbReference type="Pfam" id="PF10433">
    <property type="entry name" value="Beta-prop_RSE1_1st"/>
    <property type="match status" value="1"/>
</dbReference>
<organism evidence="2">
    <name type="scientific">Tetraselmis sp. GSL018</name>
    <dbReference type="NCBI Taxonomy" id="582737"/>
    <lineage>
        <taxon>Eukaryota</taxon>
        <taxon>Viridiplantae</taxon>
        <taxon>Chlorophyta</taxon>
        <taxon>core chlorophytes</taxon>
        <taxon>Chlorodendrophyceae</taxon>
        <taxon>Chlorodendrales</taxon>
        <taxon>Chlorodendraceae</taxon>
        <taxon>Tetraselmis</taxon>
    </lineage>
</organism>
<dbReference type="EMBL" id="GBEZ01009118">
    <property type="protein sequence ID" value="JAC76454.1"/>
    <property type="molecule type" value="Transcribed_RNA"/>
</dbReference>
<feature type="non-terminal residue" evidence="2">
    <location>
        <position position="171"/>
    </location>
</feature>
<protein>
    <submittedName>
        <fullName evidence="2">Cleavage and polyadenylation specificity factor subunit 1-like</fullName>
    </submittedName>
</protein>
<dbReference type="InterPro" id="IPR050358">
    <property type="entry name" value="RSE1/DDB1/CFT1"/>
</dbReference>